<name>A0A2S2CK27_9PROT</name>
<dbReference type="KEGG" id="azz:DEW08_00475"/>
<dbReference type="OrthoDB" id="7308095at2"/>
<dbReference type="InterPro" id="IPR036518">
    <property type="entry name" value="CobE/GbiG_C_sf"/>
</dbReference>
<evidence type="ECO:0000259" key="1">
    <source>
        <dbReference type="Pfam" id="PF01890"/>
    </source>
</evidence>
<accession>A0A2S2CK27</accession>
<feature type="domain" description="CobE/GbiG C-terminal" evidence="1">
    <location>
        <begin position="5"/>
        <end position="127"/>
    </location>
</feature>
<keyword evidence="3" id="KW-1185">Reference proteome</keyword>
<dbReference type="EMBL" id="CP029352">
    <property type="protein sequence ID" value="AWK84865.1"/>
    <property type="molecule type" value="Genomic_DNA"/>
</dbReference>
<reference evidence="3" key="1">
    <citation type="submission" date="2018-05" db="EMBL/GenBank/DDBJ databases">
        <title>Azospirillum thermophila sp. nov., a novel isolated from hot spring.</title>
        <authorList>
            <person name="Zhao Z."/>
        </authorList>
    </citation>
    <scope>NUCLEOTIDE SEQUENCE [LARGE SCALE GENOMIC DNA]</scope>
    <source>
        <strain evidence="3">CFH 70021</strain>
    </source>
</reference>
<protein>
    <submittedName>
        <fullName evidence="2">Cobalamin biosynthesis protein</fullName>
    </submittedName>
</protein>
<dbReference type="InterPro" id="IPR002750">
    <property type="entry name" value="CobE/GbiG_C"/>
</dbReference>
<dbReference type="GO" id="GO:0009236">
    <property type="term" value="P:cobalamin biosynthetic process"/>
    <property type="evidence" value="ECO:0007669"/>
    <property type="project" value="InterPro"/>
</dbReference>
<evidence type="ECO:0000313" key="3">
    <source>
        <dbReference type="Proteomes" id="UP000245629"/>
    </source>
</evidence>
<proteinExistence type="predicted"/>
<dbReference type="PANTHER" id="PTHR37477:SF1">
    <property type="entry name" value="COBALT-PRECORRIN-5A HYDROLASE"/>
    <property type="match status" value="1"/>
</dbReference>
<dbReference type="InterPro" id="IPR052553">
    <property type="entry name" value="CbiG_hydrolase"/>
</dbReference>
<dbReference type="Proteomes" id="UP000245629">
    <property type="component" value="Chromosome 1"/>
</dbReference>
<dbReference type="Gene3D" id="3.30.420.180">
    <property type="entry name" value="CobE/GbiG C-terminal domain"/>
    <property type="match status" value="1"/>
</dbReference>
<gene>
    <name evidence="2" type="ORF">DEW08_00475</name>
</gene>
<organism evidence="2 3">
    <name type="scientific">Azospirillum thermophilum</name>
    <dbReference type="NCBI Taxonomy" id="2202148"/>
    <lineage>
        <taxon>Bacteria</taxon>
        <taxon>Pseudomonadati</taxon>
        <taxon>Pseudomonadota</taxon>
        <taxon>Alphaproteobacteria</taxon>
        <taxon>Rhodospirillales</taxon>
        <taxon>Azospirillaceae</taxon>
        <taxon>Azospirillum</taxon>
    </lineage>
</organism>
<dbReference type="AlphaFoldDB" id="A0A2S2CK27"/>
<dbReference type="PANTHER" id="PTHR37477">
    <property type="entry name" value="COBALT-PRECORRIN-5A HYDROLASE"/>
    <property type="match status" value="1"/>
</dbReference>
<dbReference type="SUPFAM" id="SSF159664">
    <property type="entry name" value="CobE/GbiG C-terminal domain-like"/>
    <property type="match status" value="1"/>
</dbReference>
<dbReference type="Pfam" id="PF01890">
    <property type="entry name" value="CbiG_C"/>
    <property type="match status" value="1"/>
</dbReference>
<evidence type="ECO:0000313" key="2">
    <source>
        <dbReference type="EMBL" id="AWK84865.1"/>
    </source>
</evidence>
<sequence length="133" mass="13138">MAAGIFAGIGCRTGCGGEEIAGLLTACLDEAAVPAEARAAVRMAAPDRKRTEAGIAEAAGRLGLALVFVPQAELAAVQDRVATRSAAVRTAVGLDSVAEAAALAAAGPGSRLLLPRRATARATCALAISGDMP</sequence>